<dbReference type="EMBL" id="CP045529">
    <property type="protein sequence ID" value="QFU96892.1"/>
    <property type="molecule type" value="Genomic_DNA"/>
</dbReference>
<evidence type="ECO:0000313" key="9">
    <source>
        <dbReference type="Proteomes" id="UP000326702"/>
    </source>
</evidence>
<evidence type="ECO:0000256" key="2">
    <source>
        <dbReference type="ARBA" id="ARBA00011006"/>
    </source>
</evidence>
<keyword evidence="6 7" id="KW-0472">Membrane</keyword>
<evidence type="ECO:0000256" key="5">
    <source>
        <dbReference type="ARBA" id="ARBA00022989"/>
    </source>
</evidence>
<evidence type="ECO:0000256" key="6">
    <source>
        <dbReference type="ARBA" id="ARBA00023136"/>
    </source>
</evidence>
<name>A0A5P9Q740_9MICO</name>
<evidence type="ECO:0000256" key="7">
    <source>
        <dbReference type="SAM" id="Phobius"/>
    </source>
</evidence>
<evidence type="ECO:0000256" key="1">
    <source>
        <dbReference type="ARBA" id="ARBA00004651"/>
    </source>
</evidence>
<dbReference type="KEGG" id="lxl:KDY119_00382"/>
<reference evidence="8 9" key="1">
    <citation type="submission" date="2019-10" db="EMBL/GenBank/DDBJ databases">
        <title>Genome sequence of Luteimicrobium xylanilyticum HY-24.</title>
        <authorList>
            <person name="Kim D.Y."/>
            <person name="Park H.-Y."/>
        </authorList>
    </citation>
    <scope>NUCLEOTIDE SEQUENCE [LARGE SCALE GENOMIC DNA]</scope>
    <source>
        <strain evidence="8 9">HY-24</strain>
    </source>
</reference>
<keyword evidence="3" id="KW-1003">Cell membrane</keyword>
<comment type="subcellular location">
    <subcellularLocation>
        <location evidence="1">Cell membrane</location>
        <topology evidence="1">Multi-pass membrane protein</topology>
    </subcellularLocation>
</comment>
<dbReference type="AlphaFoldDB" id="A0A5P9Q740"/>
<keyword evidence="9" id="KW-1185">Reference proteome</keyword>
<keyword evidence="5 7" id="KW-1133">Transmembrane helix</keyword>
<dbReference type="Proteomes" id="UP000326702">
    <property type="component" value="Chromosome"/>
</dbReference>
<dbReference type="Pfam" id="PF04226">
    <property type="entry name" value="Transgly_assoc"/>
    <property type="match status" value="1"/>
</dbReference>
<accession>A0A5P9Q740</accession>
<comment type="similarity">
    <text evidence="2">Belongs to the UPF0410 family.</text>
</comment>
<organism evidence="8 9">
    <name type="scientific">Luteimicrobium xylanilyticum</name>
    <dbReference type="NCBI Taxonomy" id="1133546"/>
    <lineage>
        <taxon>Bacteria</taxon>
        <taxon>Bacillati</taxon>
        <taxon>Actinomycetota</taxon>
        <taxon>Actinomycetes</taxon>
        <taxon>Micrococcales</taxon>
        <taxon>Luteimicrobium</taxon>
    </lineage>
</organism>
<evidence type="ECO:0000256" key="3">
    <source>
        <dbReference type="ARBA" id="ARBA00022475"/>
    </source>
</evidence>
<dbReference type="InterPro" id="IPR007341">
    <property type="entry name" value="Transgly_assoc"/>
</dbReference>
<evidence type="ECO:0000313" key="8">
    <source>
        <dbReference type="EMBL" id="QFU96892.1"/>
    </source>
</evidence>
<feature type="transmembrane region" description="Helical" evidence="7">
    <location>
        <begin position="63"/>
        <end position="80"/>
    </location>
</feature>
<feature type="transmembrane region" description="Helical" evidence="7">
    <location>
        <begin position="33"/>
        <end position="51"/>
    </location>
</feature>
<keyword evidence="4 7" id="KW-0812">Transmembrane</keyword>
<evidence type="ECO:0008006" key="10">
    <source>
        <dbReference type="Google" id="ProtNLM"/>
    </source>
</evidence>
<dbReference type="OrthoDB" id="3393862at2"/>
<evidence type="ECO:0000256" key="4">
    <source>
        <dbReference type="ARBA" id="ARBA00022692"/>
    </source>
</evidence>
<gene>
    <name evidence="8" type="ORF">KDY119_00382</name>
</gene>
<dbReference type="GO" id="GO:0005886">
    <property type="term" value="C:plasma membrane"/>
    <property type="evidence" value="ECO:0007669"/>
    <property type="project" value="UniProtKB-SubCell"/>
</dbReference>
<protein>
    <recommendedName>
        <fullName evidence="10">GlsB/YeaQ/YmgE family stress response membrane protein</fullName>
    </recommendedName>
</protein>
<dbReference type="RefSeq" id="WP_036954543.1">
    <property type="nucleotide sequence ID" value="NZ_BAABIH010000013.1"/>
</dbReference>
<proteinExistence type="inferred from homology"/>
<sequence length="86" mass="8846">MLIIGLILFGMLVGALAQLILGRQGKGIDWSMAIVAGLVGSFVGGLLASLIAGDGLAFRPSGVVGSIVGAILVTAIWRWARSRQRA</sequence>